<evidence type="ECO:0000259" key="8">
    <source>
        <dbReference type="SMART" id="SM00030"/>
    </source>
</evidence>
<evidence type="ECO:0000256" key="4">
    <source>
        <dbReference type="ARBA" id="ARBA00022525"/>
    </source>
</evidence>
<evidence type="ECO:0000256" key="5">
    <source>
        <dbReference type="ARBA" id="ARBA00023157"/>
    </source>
</evidence>
<dbReference type="GO" id="GO:0005576">
    <property type="term" value="C:extracellular region"/>
    <property type="evidence" value="ECO:0007669"/>
    <property type="project" value="UniProtKB-SubCell"/>
</dbReference>
<evidence type="ECO:0000256" key="6">
    <source>
        <dbReference type="ARBA" id="ARBA00023180"/>
    </source>
</evidence>
<comment type="similarity">
    <text evidence="3">Belongs to the clusterin family.</text>
</comment>
<accession>E9Q2G2</accession>
<protein>
    <submittedName>
        <fullName evidence="9">Clusterin</fullName>
    </submittedName>
</protein>
<dbReference type="Proteomes" id="UP000000589">
    <property type="component" value="Chromosome 14"/>
</dbReference>
<dbReference type="AlphaFoldDB" id="E9Q2G2"/>
<keyword evidence="7" id="KW-0175">Coiled coil</keyword>
<evidence type="ECO:0000256" key="2">
    <source>
        <dbReference type="ARBA" id="ARBA00004613"/>
    </source>
</evidence>
<dbReference type="ProteomicsDB" id="348872"/>
<keyword evidence="11" id="KW-1185">Reference proteome</keyword>
<keyword evidence="4" id="KW-0964">Secreted</keyword>
<dbReference type="PeptideAtlas" id="E9Q2G2"/>
<reference evidence="9" key="4">
    <citation type="submission" date="2025-08" db="UniProtKB">
        <authorList>
            <consortium name="Ensembl"/>
        </authorList>
    </citation>
    <scope>IDENTIFICATION</scope>
    <source>
        <strain evidence="9">C57BL/6J</strain>
    </source>
</reference>
<dbReference type="GO" id="GO:0048471">
    <property type="term" value="C:perinuclear region of cytoplasm"/>
    <property type="evidence" value="ECO:0007669"/>
    <property type="project" value="UniProtKB-SubCell"/>
</dbReference>
<dbReference type="SMR" id="E9Q2G2"/>
<sequence length="209" mass="23651">MEGDRRGMFACFGRGIFSIWHVKYALETQEIHLPCLRLLWEERDSAWSSAPPTPDSLAPLCSRAMVLPRASLSPVSIEGDSRFQGGHAMKILLLCVALLLIWDNGMVLGEQEVSDNELQELSTQGSRYINKEIQNAVQGVKHIKTLIEKTNAERKSLLNSLEEAKKKKEDALEDTRDSEMKLKAFPEVCNETMMALWEECKPCLKHTCM</sequence>
<keyword evidence="12 13" id="KW-1267">Proteomics identification</keyword>
<reference evidence="9 11" key="1">
    <citation type="journal article" date="2009" name="PLoS Biol.">
        <title>Lineage-specific biology revealed by a finished genome assembly of the mouse.</title>
        <authorList>
            <consortium name="Mouse Genome Sequencing Consortium"/>
            <person name="Church D.M."/>
            <person name="Goodstadt L."/>
            <person name="Hillier L.W."/>
            <person name="Zody M.C."/>
            <person name="Goldstein S."/>
            <person name="She X."/>
            <person name="Bult C.J."/>
            <person name="Agarwala R."/>
            <person name="Cherry J.L."/>
            <person name="DiCuccio M."/>
            <person name="Hlavina W."/>
            <person name="Kapustin Y."/>
            <person name="Meric P."/>
            <person name="Maglott D."/>
            <person name="Birtle Z."/>
            <person name="Marques A.C."/>
            <person name="Graves T."/>
            <person name="Zhou S."/>
            <person name="Teague B."/>
            <person name="Potamousis K."/>
            <person name="Churas C."/>
            <person name="Place M."/>
            <person name="Herschleb J."/>
            <person name="Runnheim R."/>
            <person name="Forrest D."/>
            <person name="Amos-Landgraf J."/>
            <person name="Schwartz D.C."/>
            <person name="Cheng Z."/>
            <person name="Lindblad-Toh K."/>
            <person name="Eichler E.E."/>
            <person name="Ponting C.P."/>
        </authorList>
    </citation>
    <scope>NUCLEOTIDE SEQUENCE [LARGE SCALE GENOMIC DNA]</scope>
    <source>
        <strain evidence="9 11">C57BL/6J</strain>
    </source>
</reference>
<evidence type="ECO:0007829" key="13">
    <source>
        <dbReference type="ProteomicsDB" id="E9Q2G2"/>
    </source>
</evidence>
<feature type="coiled-coil region" evidence="7">
    <location>
        <begin position="147"/>
        <end position="181"/>
    </location>
</feature>
<evidence type="ECO:0007829" key="12">
    <source>
        <dbReference type="PeptideAtlas" id="E9Q2G2"/>
    </source>
</evidence>
<gene>
    <name evidence="9 10" type="primary">Clu</name>
</gene>
<dbReference type="InterPro" id="IPR033986">
    <property type="entry name" value="Clusterin_CS"/>
</dbReference>
<keyword evidence="6" id="KW-0325">Glycoprotein</keyword>
<dbReference type="AGR" id="MGI:88423"/>
<dbReference type="PROSITE" id="PS00492">
    <property type="entry name" value="CLUSTERIN_1"/>
    <property type="match status" value="1"/>
</dbReference>
<dbReference type="Pfam" id="PF01093">
    <property type="entry name" value="Clusterin"/>
    <property type="match status" value="1"/>
</dbReference>
<organism evidence="9 11">
    <name type="scientific">Mus musculus</name>
    <name type="common">Mouse</name>
    <dbReference type="NCBI Taxonomy" id="10090"/>
    <lineage>
        <taxon>Eukaryota</taxon>
        <taxon>Metazoa</taxon>
        <taxon>Chordata</taxon>
        <taxon>Craniata</taxon>
        <taxon>Vertebrata</taxon>
        <taxon>Euteleostomi</taxon>
        <taxon>Mammalia</taxon>
        <taxon>Eutheria</taxon>
        <taxon>Euarchontoglires</taxon>
        <taxon>Glires</taxon>
        <taxon>Rodentia</taxon>
        <taxon>Myomorpha</taxon>
        <taxon>Muroidea</taxon>
        <taxon>Muridae</taxon>
        <taxon>Murinae</taxon>
        <taxon>Mus</taxon>
        <taxon>Mus</taxon>
    </lineage>
</organism>
<dbReference type="VEuPathDB" id="HostDB:ENSMUSG00000022037"/>
<evidence type="ECO:0000256" key="3">
    <source>
        <dbReference type="ARBA" id="ARBA00010069"/>
    </source>
</evidence>
<name>E9Q2G2_MOUSE</name>
<dbReference type="HOGENOM" id="CLU_1318070_0_0_1"/>
<reference evidence="14" key="2">
    <citation type="journal article" date="2010" name="Cell">
        <title>A tissue-specific atlas of mouse protein phosphorylation and expression.</title>
        <authorList>
            <person name="Huttlin E.L."/>
            <person name="Jedrychowski M.P."/>
            <person name="Elias J.E."/>
            <person name="Goswami T."/>
            <person name="Rad R."/>
            <person name="Beausoleil S.A."/>
            <person name="Villen J."/>
            <person name="Haas W."/>
            <person name="Sowa M.E."/>
            <person name="Gygi S.P."/>
        </authorList>
    </citation>
    <scope>IDENTIFICATION BY MASS SPECTROMETRY [LARGE SCALE ANALYSIS]</scope>
</reference>
<evidence type="ECO:0000313" key="11">
    <source>
        <dbReference type="Proteomes" id="UP000000589"/>
    </source>
</evidence>
<dbReference type="InterPro" id="IPR000753">
    <property type="entry name" value="Clusterin-like"/>
</dbReference>
<dbReference type="MGI" id="MGI:88423">
    <property type="gene designation" value="Clu"/>
</dbReference>
<keyword evidence="5" id="KW-1015">Disulfide bond</keyword>
<comment type="subcellular location">
    <subcellularLocation>
        <location evidence="1">Cytoplasm</location>
        <location evidence="1">Perinuclear region</location>
    </subcellularLocation>
    <subcellularLocation>
        <location evidence="2">Secreted</location>
    </subcellularLocation>
</comment>
<dbReference type="Bgee" id="ENSMUSG00000022037">
    <property type="expression patterns" value="Expressed in iris and 298 other cell types or tissues"/>
</dbReference>
<feature type="domain" description="Clusterin N-terminal" evidence="8">
    <location>
        <begin position="110"/>
        <end position="209"/>
    </location>
</feature>
<dbReference type="Antibodypedia" id="631">
    <property type="antibodies" value="1357 antibodies from 52 providers"/>
</dbReference>
<dbReference type="InterPro" id="IPR016014">
    <property type="entry name" value="Clusterin_N"/>
</dbReference>
<dbReference type="ExpressionAtlas" id="E9Q2G2">
    <property type="expression patterns" value="baseline and differential"/>
</dbReference>
<dbReference type="PANTHER" id="PTHR10970:SF1">
    <property type="entry name" value="CLUSTERIN"/>
    <property type="match status" value="1"/>
</dbReference>
<reference evidence="9" key="5">
    <citation type="submission" date="2025-09" db="UniProtKB">
        <authorList>
            <consortium name="Ensembl"/>
        </authorList>
    </citation>
    <scope>IDENTIFICATION</scope>
    <source>
        <strain evidence="9">C57BL/6J</strain>
    </source>
</reference>
<evidence type="ECO:0007829" key="14">
    <source>
        <dbReference type="PubMed" id="21183079"/>
    </source>
</evidence>
<feature type="non-terminal residue" evidence="9">
    <location>
        <position position="209"/>
    </location>
</feature>
<evidence type="ECO:0000256" key="7">
    <source>
        <dbReference type="SAM" id="Coils"/>
    </source>
</evidence>
<reference evidence="9 11" key="3">
    <citation type="journal article" date="2011" name="PLoS Biol.">
        <title>Modernizing reference genome assemblies.</title>
        <authorList>
            <person name="Church D.M."/>
            <person name="Schneider V.A."/>
            <person name="Graves T."/>
            <person name="Auger K."/>
            <person name="Cunningham F."/>
            <person name="Bouk N."/>
            <person name="Chen H.C."/>
            <person name="Agarwala R."/>
            <person name="McLaren W.M."/>
            <person name="Ritchie G.R."/>
            <person name="Albracht D."/>
            <person name="Kremitzki M."/>
            <person name="Rock S."/>
            <person name="Kotkiewicz H."/>
            <person name="Kremitzki C."/>
            <person name="Wollam A."/>
            <person name="Trani L."/>
            <person name="Fulton L."/>
            <person name="Fulton R."/>
            <person name="Matthews L."/>
            <person name="Whitehead S."/>
            <person name="Chow W."/>
            <person name="Torrance J."/>
            <person name="Dunn M."/>
            <person name="Harden G."/>
            <person name="Threadgold G."/>
            <person name="Wood J."/>
            <person name="Collins J."/>
            <person name="Heath P."/>
            <person name="Griffiths G."/>
            <person name="Pelan S."/>
            <person name="Grafham D."/>
            <person name="Eichler E.E."/>
            <person name="Weinstock G."/>
            <person name="Mardis E.R."/>
            <person name="Wilson R.K."/>
            <person name="Howe K."/>
            <person name="Flicek P."/>
            <person name="Hubbard T."/>
        </authorList>
    </citation>
    <scope>NUCLEOTIDE SEQUENCE [LARGE SCALE GENOMIC DNA]</scope>
    <source>
        <strain evidence="9 11">C57BL/6J</strain>
    </source>
</reference>
<evidence type="ECO:0000313" key="10">
    <source>
        <dbReference type="MGI" id="MGI:88423"/>
    </source>
</evidence>
<dbReference type="SMART" id="SM00030">
    <property type="entry name" value="CLb"/>
    <property type="match status" value="1"/>
</dbReference>
<proteinExistence type="evidence at protein level"/>
<evidence type="ECO:0000256" key="1">
    <source>
        <dbReference type="ARBA" id="ARBA00004556"/>
    </source>
</evidence>
<evidence type="ECO:0000313" key="9">
    <source>
        <dbReference type="Ensembl" id="ENSMUSP00000117953.2"/>
    </source>
</evidence>
<dbReference type="PANTHER" id="PTHR10970">
    <property type="entry name" value="CLUSTERIN"/>
    <property type="match status" value="1"/>
</dbReference>
<dbReference type="jPOST" id="E9Q2G2"/>
<dbReference type="Ensembl" id="ENSMUST00000144619.2">
    <property type="protein sequence ID" value="ENSMUSP00000117953.2"/>
    <property type="gene ID" value="ENSMUSG00000022037.16"/>
</dbReference>
<dbReference type="GeneTree" id="ENSGT00530000063668"/>